<proteinExistence type="predicted"/>
<keyword evidence="1" id="KW-1133">Transmembrane helix</keyword>
<dbReference type="AlphaFoldDB" id="A0AAN6G977"/>
<dbReference type="EMBL" id="JAPDMQ010000286">
    <property type="protein sequence ID" value="KAK0528071.1"/>
    <property type="molecule type" value="Genomic_DNA"/>
</dbReference>
<keyword evidence="1" id="KW-0812">Transmembrane</keyword>
<accession>A0AAN6G977</accession>
<feature type="signal peptide" evidence="2">
    <location>
        <begin position="1"/>
        <end position="20"/>
    </location>
</feature>
<evidence type="ECO:0000256" key="1">
    <source>
        <dbReference type="SAM" id="Phobius"/>
    </source>
</evidence>
<organism evidence="3 4">
    <name type="scientific">Tilletia horrida</name>
    <dbReference type="NCBI Taxonomy" id="155126"/>
    <lineage>
        <taxon>Eukaryota</taxon>
        <taxon>Fungi</taxon>
        <taxon>Dikarya</taxon>
        <taxon>Basidiomycota</taxon>
        <taxon>Ustilaginomycotina</taxon>
        <taxon>Exobasidiomycetes</taxon>
        <taxon>Tilletiales</taxon>
        <taxon>Tilletiaceae</taxon>
        <taxon>Tilletia</taxon>
    </lineage>
</organism>
<sequence length="183" mass="17946">MKTSLTLAALPLVAASLAAGANLQPTAAPAQIVKRDDSLPTGTALKSLFGTVIASYSSDLAAIQSSISSAGIVSASALRAGTATRTTSTFVSGAAASCLLPYVKNNTAYCCPGGDIIDGKCYANGSGQFVDSTYFQQNSFNPPTSTASNQKTGSASALISVSGAASLAAMGAAAAIGAAVLVL</sequence>
<keyword evidence="1" id="KW-0472">Membrane</keyword>
<name>A0AAN6G977_9BASI</name>
<gene>
    <name evidence="3" type="ORF">OC842_004664</name>
</gene>
<evidence type="ECO:0000313" key="4">
    <source>
        <dbReference type="Proteomes" id="UP001176521"/>
    </source>
</evidence>
<evidence type="ECO:0000256" key="2">
    <source>
        <dbReference type="SAM" id="SignalP"/>
    </source>
</evidence>
<protein>
    <submittedName>
        <fullName evidence="3">Uncharacterized protein</fullName>
    </submittedName>
</protein>
<keyword evidence="2" id="KW-0732">Signal</keyword>
<dbReference type="Proteomes" id="UP001176521">
    <property type="component" value="Unassembled WGS sequence"/>
</dbReference>
<evidence type="ECO:0000313" key="3">
    <source>
        <dbReference type="EMBL" id="KAK0528071.1"/>
    </source>
</evidence>
<comment type="caution">
    <text evidence="3">The sequence shown here is derived from an EMBL/GenBank/DDBJ whole genome shotgun (WGS) entry which is preliminary data.</text>
</comment>
<feature type="chain" id="PRO_5042915465" evidence="2">
    <location>
        <begin position="21"/>
        <end position="183"/>
    </location>
</feature>
<reference evidence="3" key="1">
    <citation type="journal article" date="2023" name="PhytoFront">
        <title>Draft Genome Resources of Seven Strains of Tilletia horrida, Causal Agent of Kernel Smut of Rice.</title>
        <authorList>
            <person name="Khanal S."/>
            <person name="Antony Babu S."/>
            <person name="Zhou X.G."/>
        </authorList>
    </citation>
    <scope>NUCLEOTIDE SEQUENCE</scope>
    <source>
        <strain evidence="3">TX3</strain>
    </source>
</reference>
<keyword evidence="4" id="KW-1185">Reference proteome</keyword>
<feature type="transmembrane region" description="Helical" evidence="1">
    <location>
        <begin position="157"/>
        <end position="182"/>
    </location>
</feature>